<keyword evidence="1" id="KW-1133">Transmembrane helix</keyword>
<feature type="non-terminal residue" evidence="2">
    <location>
        <position position="188"/>
    </location>
</feature>
<name>A0ABV1K2Z4_9PSEU</name>
<feature type="transmembrane region" description="Helical" evidence="1">
    <location>
        <begin position="7"/>
        <end position="34"/>
    </location>
</feature>
<gene>
    <name evidence="2" type="ORF">WHI96_27770</name>
</gene>
<protein>
    <submittedName>
        <fullName evidence="2">NlpC/P60 family protein</fullName>
    </submittedName>
</protein>
<keyword evidence="1" id="KW-0812">Transmembrane</keyword>
<dbReference type="EMBL" id="JBEDNP010000101">
    <property type="protein sequence ID" value="MEQ3542604.1"/>
    <property type="molecule type" value="Genomic_DNA"/>
</dbReference>
<comment type="caution">
    <text evidence="2">The sequence shown here is derived from an EMBL/GenBank/DDBJ whole genome shotgun (WGS) entry which is preliminary data.</text>
</comment>
<proteinExistence type="predicted"/>
<keyword evidence="3" id="KW-1185">Reference proteome</keyword>
<reference evidence="2 3" key="1">
    <citation type="submission" date="2024-03" db="EMBL/GenBank/DDBJ databases">
        <title>Draft genome sequence of Pseudonocardia tropica JCM 19149.</title>
        <authorList>
            <person name="Butdee W."/>
            <person name="Duangmal K."/>
        </authorList>
    </citation>
    <scope>NUCLEOTIDE SEQUENCE [LARGE SCALE GENOMIC DNA]</scope>
    <source>
        <strain evidence="2 3">JCM 19149</strain>
    </source>
</reference>
<dbReference type="Proteomes" id="UP001464923">
    <property type="component" value="Unassembled WGS sequence"/>
</dbReference>
<keyword evidence="1" id="KW-0472">Membrane</keyword>
<evidence type="ECO:0000256" key="1">
    <source>
        <dbReference type="SAM" id="Phobius"/>
    </source>
</evidence>
<accession>A0ABV1K2Z4</accession>
<evidence type="ECO:0000313" key="2">
    <source>
        <dbReference type="EMBL" id="MEQ3542604.1"/>
    </source>
</evidence>
<evidence type="ECO:0000313" key="3">
    <source>
        <dbReference type="Proteomes" id="UP001464923"/>
    </source>
</evidence>
<organism evidence="2 3">
    <name type="scientific">Pseudonocardia tropica</name>
    <dbReference type="NCBI Taxonomy" id="681289"/>
    <lineage>
        <taxon>Bacteria</taxon>
        <taxon>Bacillati</taxon>
        <taxon>Actinomycetota</taxon>
        <taxon>Actinomycetes</taxon>
        <taxon>Pseudonocardiales</taxon>
        <taxon>Pseudonocardiaceae</taxon>
        <taxon>Pseudonocardia</taxon>
    </lineage>
</organism>
<sequence>MDQKKSTIALAVGAVILVFAGAVLTMGVAMLTIVAGGALPGGGCGGDGGLGGGSQTIGGTDWNAEQTDNAATIVNIVAQRGLPRRAAVIAISTVIVESRLVNVGHGDRDSLGLYQQRPSQGWGSPEQVLNPDYATRIFLDRLIALPGWATMPPGTAAQAVQRSAFPDRYAPQEAPAAALVDRFWVGPD</sequence>